<dbReference type="Gene3D" id="1.10.1270.10">
    <property type="entry name" value="TrpR-like"/>
    <property type="match status" value="1"/>
</dbReference>
<reference evidence="1 2" key="1">
    <citation type="journal article" date="2016" name="Nat. Commun.">
        <title>Thousands of microbial genomes shed light on interconnected biogeochemical processes in an aquifer system.</title>
        <authorList>
            <person name="Anantharaman K."/>
            <person name="Brown C.T."/>
            <person name="Hug L.A."/>
            <person name="Sharon I."/>
            <person name="Castelle C.J."/>
            <person name="Probst A.J."/>
            <person name="Thomas B.C."/>
            <person name="Singh A."/>
            <person name="Wilkins M.J."/>
            <person name="Karaoz U."/>
            <person name="Brodie E.L."/>
            <person name="Williams K.H."/>
            <person name="Hubbard S.S."/>
            <person name="Banfield J.F."/>
        </authorList>
    </citation>
    <scope>NUCLEOTIDE SEQUENCE [LARGE SCALE GENOMIC DNA]</scope>
</reference>
<dbReference type="GO" id="GO:0003700">
    <property type="term" value="F:DNA-binding transcription factor activity"/>
    <property type="evidence" value="ECO:0007669"/>
    <property type="project" value="InterPro"/>
</dbReference>
<dbReference type="NCBIfam" id="TIGR02531">
    <property type="entry name" value="yecD_yerC"/>
    <property type="match status" value="1"/>
</dbReference>
<dbReference type="AlphaFoldDB" id="A0A1F6WY71"/>
<name>A0A1F6WY71_9BACT</name>
<dbReference type="EMBL" id="MFUR01000010">
    <property type="protein sequence ID" value="OGI86841.1"/>
    <property type="molecule type" value="Genomic_DNA"/>
</dbReference>
<proteinExistence type="predicted"/>
<dbReference type="InterPro" id="IPR010921">
    <property type="entry name" value="Trp_repressor/repl_initiator"/>
</dbReference>
<evidence type="ECO:0000313" key="1">
    <source>
        <dbReference type="EMBL" id="OGI86841.1"/>
    </source>
</evidence>
<dbReference type="InterPro" id="IPR038116">
    <property type="entry name" value="TrpR-like_sf"/>
</dbReference>
<dbReference type="InterPro" id="IPR013368">
    <property type="entry name" value="YecD_YerC"/>
</dbReference>
<dbReference type="PANTHER" id="PTHR40080">
    <property type="entry name" value="LMO1763 PROTEIN"/>
    <property type="match status" value="1"/>
</dbReference>
<evidence type="ECO:0008006" key="3">
    <source>
        <dbReference type="Google" id="ProtNLM"/>
    </source>
</evidence>
<comment type="caution">
    <text evidence="1">The sequence shown here is derived from an EMBL/GenBank/DDBJ whole genome shotgun (WGS) entry which is preliminary data.</text>
</comment>
<protein>
    <recommendedName>
        <fullName evidence="3">TrpR, YerC/YecD</fullName>
    </recommendedName>
</protein>
<dbReference type="PIRSF" id="PIRSF012508">
    <property type="entry name" value="YerC"/>
    <property type="match status" value="1"/>
</dbReference>
<dbReference type="PANTHER" id="PTHR40080:SF1">
    <property type="entry name" value="TRPR-LIKE PROTEIN YERC_YECD"/>
    <property type="match status" value="1"/>
</dbReference>
<dbReference type="Pfam" id="PF01371">
    <property type="entry name" value="Trp_repressor"/>
    <property type="match status" value="1"/>
</dbReference>
<accession>A0A1F6WY71</accession>
<sequence>MDWSTRENKQLIEAILVLKNADEAKLFLRDLMTKGEIQEFANRLEAASLLFSNMQYNYIIEKTGLSSATIARIAKWLKGNLGGYRLILARLSSHHHNSSKLRKELLLSS</sequence>
<evidence type="ECO:0000313" key="2">
    <source>
        <dbReference type="Proteomes" id="UP000177001"/>
    </source>
</evidence>
<gene>
    <name evidence="1" type="ORF">A3A91_01140</name>
</gene>
<organism evidence="1 2">
    <name type="scientific">Candidatus Nomurabacteria bacterium RIFCSPLOWO2_01_FULL_36_16</name>
    <dbReference type="NCBI Taxonomy" id="1801767"/>
    <lineage>
        <taxon>Bacteria</taxon>
        <taxon>Candidatus Nomuraibacteriota</taxon>
    </lineage>
</organism>
<dbReference type="GO" id="GO:0043565">
    <property type="term" value="F:sequence-specific DNA binding"/>
    <property type="evidence" value="ECO:0007669"/>
    <property type="project" value="InterPro"/>
</dbReference>
<dbReference type="SUPFAM" id="SSF48295">
    <property type="entry name" value="TrpR-like"/>
    <property type="match status" value="1"/>
</dbReference>
<dbReference type="Proteomes" id="UP000177001">
    <property type="component" value="Unassembled WGS sequence"/>
</dbReference>
<dbReference type="InterPro" id="IPR000831">
    <property type="entry name" value="Trp_repress"/>
</dbReference>